<dbReference type="EMBL" id="JAUFPN010000001">
    <property type="protein sequence ID" value="MDN3562782.1"/>
    <property type="molecule type" value="Genomic_DNA"/>
</dbReference>
<reference evidence="3" key="1">
    <citation type="journal article" date="2019" name="Int. J. Syst. Evol. Microbiol.">
        <title>The Global Catalogue of Microorganisms (GCM) 10K type strain sequencing project: providing services to taxonomists for standard genome sequencing and annotation.</title>
        <authorList>
            <consortium name="The Broad Institute Genomics Platform"/>
            <consortium name="The Broad Institute Genome Sequencing Center for Infectious Disease"/>
            <person name="Wu L."/>
            <person name="Ma J."/>
        </authorList>
    </citation>
    <scope>NUCLEOTIDE SEQUENCE [LARGE SCALE GENOMIC DNA]</scope>
    <source>
        <strain evidence="3">CECT 7131</strain>
    </source>
</reference>
<evidence type="ECO:0000259" key="1">
    <source>
        <dbReference type="PROSITE" id="PS51186"/>
    </source>
</evidence>
<protein>
    <submittedName>
        <fullName evidence="2">GNAT family N-acetyltransferase</fullName>
        <ecNumber evidence="2">2.3.1.-</ecNumber>
    </submittedName>
</protein>
<comment type="caution">
    <text evidence="2">The sequence shown here is derived from an EMBL/GenBank/DDBJ whole genome shotgun (WGS) entry which is preliminary data.</text>
</comment>
<dbReference type="InterPro" id="IPR016181">
    <property type="entry name" value="Acyl_CoA_acyltransferase"/>
</dbReference>
<keyword evidence="2" id="KW-0808">Transferase</keyword>
<gene>
    <name evidence="2" type="ORF">QWZ14_00060</name>
</gene>
<keyword evidence="3" id="KW-1185">Reference proteome</keyword>
<dbReference type="Gene3D" id="3.40.630.30">
    <property type="match status" value="1"/>
</dbReference>
<dbReference type="InterPro" id="IPR000182">
    <property type="entry name" value="GNAT_dom"/>
</dbReference>
<proteinExistence type="predicted"/>
<organism evidence="2 3">
    <name type="scientific">Paeniroseomonas aquatica</name>
    <dbReference type="NCBI Taxonomy" id="373043"/>
    <lineage>
        <taxon>Bacteria</taxon>
        <taxon>Pseudomonadati</taxon>
        <taxon>Pseudomonadota</taxon>
        <taxon>Alphaproteobacteria</taxon>
        <taxon>Acetobacterales</taxon>
        <taxon>Acetobacteraceae</taxon>
        <taxon>Paeniroseomonas</taxon>
    </lineage>
</organism>
<evidence type="ECO:0000313" key="2">
    <source>
        <dbReference type="EMBL" id="MDN3562782.1"/>
    </source>
</evidence>
<feature type="domain" description="N-acetyltransferase" evidence="1">
    <location>
        <begin position="6"/>
        <end position="167"/>
    </location>
</feature>
<dbReference type="Proteomes" id="UP001529369">
    <property type="component" value="Unassembled WGS sequence"/>
</dbReference>
<evidence type="ECO:0000313" key="3">
    <source>
        <dbReference type="Proteomes" id="UP001529369"/>
    </source>
</evidence>
<dbReference type="SUPFAM" id="SSF55729">
    <property type="entry name" value="Acyl-CoA N-acyltransferases (Nat)"/>
    <property type="match status" value="1"/>
</dbReference>
<dbReference type="RefSeq" id="WP_290314503.1">
    <property type="nucleotide sequence ID" value="NZ_JAUFPN010000001.1"/>
</dbReference>
<dbReference type="GO" id="GO:0016746">
    <property type="term" value="F:acyltransferase activity"/>
    <property type="evidence" value="ECO:0007669"/>
    <property type="project" value="UniProtKB-KW"/>
</dbReference>
<sequence length="171" mass="16985">MAPAPPSWRPLTPADLPAVLALAAAMHPGYPESPAVFADRLALAPGFCRVLPGPEAPLGYAIAHPWAGPAPPALDTVLGALPPRPDRLHLHDIVLAPAARGTGQARAVVAALLQAAAAAGLAGASLLALPGKAGYWAGLGFAPDPLPPGPALASYGAGALPMARRLSRGGP</sequence>
<keyword evidence="2" id="KW-0012">Acyltransferase</keyword>
<accession>A0ABT7ZZ86</accession>
<name>A0ABT7ZZ86_9PROT</name>
<dbReference type="EC" id="2.3.1.-" evidence="2"/>
<dbReference type="Pfam" id="PF00583">
    <property type="entry name" value="Acetyltransf_1"/>
    <property type="match status" value="1"/>
</dbReference>
<dbReference type="PROSITE" id="PS51186">
    <property type="entry name" value="GNAT"/>
    <property type="match status" value="1"/>
</dbReference>